<name>A0A699K4D2_TANCI</name>
<sequence length="424" mass="46911">MADLHFNNDHNKVTYLLKPKKSQGFHPIIDFMNGLYIRYALTANLTINAFLVRQFWGSASEVSLPDGVKGLEATIDGTSYTVTEASIRSALQLDDLNAIDTLTNAEVFDGLRAIGYATEGKFTFFKNKFSPQWKFLIHKLIHCISPKSDSWNQFASNIAIALICLSTGRKYNFSNMIFNGMCHNVSSRTKFLMHPRFLQIILDTKTKDTTPYPAPLVTKKIFANMRHYQGPDMPLLAHMLNQGEPALVQAQPQEVSPHSPSPVVEPHPSTDPMPSPLRQSSPSPIPFGLAPSSGVASTDPTLEIPSSSRPYEPVLQTITSPIRDDDTSGGSFHKSPPSPPPATPTRNPTVGVADEPLTLTSLLALFPTCLQRIATLEAKLKATKILHRDAVVLFAKQIKKLESKLKNKKRKLVLSDLENEEEAR</sequence>
<dbReference type="EMBL" id="BKCJ010475476">
    <property type="protein sequence ID" value="GFA72191.1"/>
    <property type="molecule type" value="Genomic_DNA"/>
</dbReference>
<keyword evidence="1" id="KW-0175">Coiled coil</keyword>
<feature type="region of interest" description="Disordered" evidence="2">
    <location>
        <begin position="249"/>
        <end position="349"/>
    </location>
</feature>
<organism evidence="3">
    <name type="scientific">Tanacetum cinerariifolium</name>
    <name type="common">Dalmatian daisy</name>
    <name type="synonym">Chrysanthemum cinerariifolium</name>
    <dbReference type="NCBI Taxonomy" id="118510"/>
    <lineage>
        <taxon>Eukaryota</taxon>
        <taxon>Viridiplantae</taxon>
        <taxon>Streptophyta</taxon>
        <taxon>Embryophyta</taxon>
        <taxon>Tracheophyta</taxon>
        <taxon>Spermatophyta</taxon>
        <taxon>Magnoliopsida</taxon>
        <taxon>eudicotyledons</taxon>
        <taxon>Gunneridae</taxon>
        <taxon>Pentapetalae</taxon>
        <taxon>asterids</taxon>
        <taxon>campanulids</taxon>
        <taxon>Asterales</taxon>
        <taxon>Asteraceae</taxon>
        <taxon>Asteroideae</taxon>
        <taxon>Anthemideae</taxon>
        <taxon>Anthemidinae</taxon>
        <taxon>Tanacetum</taxon>
    </lineage>
</organism>
<comment type="caution">
    <text evidence="3">The sequence shown here is derived from an EMBL/GenBank/DDBJ whole genome shotgun (WGS) entry which is preliminary data.</text>
</comment>
<evidence type="ECO:0000313" key="3">
    <source>
        <dbReference type="EMBL" id="GFA72191.1"/>
    </source>
</evidence>
<evidence type="ECO:0008006" key="4">
    <source>
        <dbReference type="Google" id="ProtNLM"/>
    </source>
</evidence>
<feature type="compositionally biased region" description="Pro residues" evidence="2">
    <location>
        <begin position="259"/>
        <end position="275"/>
    </location>
</feature>
<proteinExistence type="predicted"/>
<feature type="coiled-coil region" evidence="1">
    <location>
        <begin position="391"/>
        <end position="418"/>
    </location>
</feature>
<protein>
    <recommendedName>
        <fullName evidence="4">Synaptobrevin, longin-like domain protein</fullName>
    </recommendedName>
</protein>
<reference evidence="3" key="1">
    <citation type="journal article" date="2019" name="Sci. Rep.">
        <title>Draft genome of Tanacetum cinerariifolium, the natural source of mosquito coil.</title>
        <authorList>
            <person name="Yamashiro T."/>
            <person name="Shiraishi A."/>
            <person name="Satake H."/>
            <person name="Nakayama K."/>
        </authorList>
    </citation>
    <scope>NUCLEOTIDE SEQUENCE</scope>
</reference>
<evidence type="ECO:0000256" key="2">
    <source>
        <dbReference type="SAM" id="MobiDB-lite"/>
    </source>
</evidence>
<feature type="compositionally biased region" description="Polar residues" evidence="2">
    <location>
        <begin position="294"/>
        <end position="309"/>
    </location>
</feature>
<evidence type="ECO:0000256" key="1">
    <source>
        <dbReference type="SAM" id="Coils"/>
    </source>
</evidence>
<gene>
    <name evidence="3" type="ORF">Tci_644163</name>
</gene>
<accession>A0A699K4D2</accession>
<dbReference type="AlphaFoldDB" id="A0A699K4D2"/>